<comment type="caution">
    <text evidence="3">The sequence shown here is derived from an EMBL/GenBank/DDBJ whole genome shotgun (WGS) entry which is preliminary data.</text>
</comment>
<dbReference type="PANTHER" id="PTHR43008">
    <property type="entry name" value="BENZIL REDUCTASE"/>
    <property type="match status" value="1"/>
</dbReference>
<dbReference type="Gene3D" id="3.40.50.720">
    <property type="entry name" value="NAD(P)-binding Rossmann-like Domain"/>
    <property type="match status" value="1"/>
</dbReference>
<dbReference type="RefSeq" id="XP_043172943.1">
    <property type="nucleotide sequence ID" value="XM_043317008.1"/>
</dbReference>
<dbReference type="InterPro" id="IPR002347">
    <property type="entry name" value="SDR_fam"/>
</dbReference>
<name>A0A8J2N9P9_9PLEO</name>
<keyword evidence="2" id="KW-0560">Oxidoreductase</keyword>
<evidence type="ECO:0008006" key="5">
    <source>
        <dbReference type="Google" id="ProtNLM"/>
    </source>
</evidence>
<protein>
    <recommendedName>
        <fullName evidence="5">NAD(P)-binding protein</fullName>
    </recommendedName>
</protein>
<dbReference type="PANTHER" id="PTHR43008:SF4">
    <property type="entry name" value="CHAIN DEHYDROGENASE, PUTATIVE (AFU_ORTHOLOGUE AFUA_4G08710)-RELATED"/>
    <property type="match status" value="1"/>
</dbReference>
<dbReference type="OrthoDB" id="5840532at2759"/>
<gene>
    <name evidence="3" type="ORF">ALTATR162_LOCUS9375</name>
</gene>
<dbReference type="GeneID" id="67021589"/>
<keyword evidence="4" id="KW-1185">Reference proteome</keyword>
<sequence length="188" mass="19945">MAPIADKVFAVTGAASGIGYAVAHHIASLGARLAITDISIEGLKSAENKLEIIAGKDRVFSCVADICDRGAVDAWISDIVSTFGRLDGAVNTAGVHPKESGKVPIWEVTDDDFAFAQQVNVQGTLNLVRAQLSYMVGAVDRHELVTGSVIVFGSIGQYGTLYSPKQSQPVNANYIFLPTVYAVHDTYS</sequence>
<dbReference type="AlphaFoldDB" id="A0A8J2N9P9"/>
<dbReference type="EMBL" id="CAJRGZ010000023">
    <property type="protein sequence ID" value="CAG5179616.1"/>
    <property type="molecule type" value="Genomic_DNA"/>
</dbReference>
<dbReference type="CDD" id="cd05233">
    <property type="entry name" value="SDR_c"/>
    <property type="match status" value="1"/>
</dbReference>
<organism evidence="3 4">
    <name type="scientific">Alternaria atra</name>
    <dbReference type="NCBI Taxonomy" id="119953"/>
    <lineage>
        <taxon>Eukaryota</taxon>
        <taxon>Fungi</taxon>
        <taxon>Dikarya</taxon>
        <taxon>Ascomycota</taxon>
        <taxon>Pezizomycotina</taxon>
        <taxon>Dothideomycetes</taxon>
        <taxon>Pleosporomycetidae</taxon>
        <taxon>Pleosporales</taxon>
        <taxon>Pleosporineae</taxon>
        <taxon>Pleosporaceae</taxon>
        <taxon>Alternaria</taxon>
        <taxon>Alternaria sect. Ulocladioides</taxon>
    </lineage>
</organism>
<dbReference type="GO" id="GO:0016616">
    <property type="term" value="F:oxidoreductase activity, acting on the CH-OH group of donors, NAD or NADP as acceptor"/>
    <property type="evidence" value="ECO:0007669"/>
    <property type="project" value="UniProtKB-ARBA"/>
</dbReference>
<dbReference type="Proteomes" id="UP000676310">
    <property type="component" value="Unassembled WGS sequence"/>
</dbReference>
<dbReference type="InterPro" id="IPR036291">
    <property type="entry name" value="NAD(P)-bd_dom_sf"/>
</dbReference>
<proteinExistence type="inferred from homology"/>
<accession>A0A8J2N9P9</accession>
<dbReference type="PRINTS" id="PR00081">
    <property type="entry name" value="GDHRDH"/>
</dbReference>
<dbReference type="GO" id="GO:0050664">
    <property type="term" value="F:oxidoreductase activity, acting on NAD(P)H, oxygen as acceptor"/>
    <property type="evidence" value="ECO:0007669"/>
    <property type="project" value="TreeGrafter"/>
</dbReference>
<evidence type="ECO:0000256" key="2">
    <source>
        <dbReference type="ARBA" id="ARBA00023002"/>
    </source>
</evidence>
<reference evidence="3" key="1">
    <citation type="submission" date="2021-05" db="EMBL/GenBank/DDBJ databases">
        <authorList>
            <person name="Stam R."/>
        </authorList>
    </citation>
    <scope>NUCLEOTIDE SEQUENCE</scope>
    <source>
        <strain evidence="3">CS162</strain>
    </source>
</reference>
<comment type="similarity">
    <text evidence="1">Belongs to the short-chain dehydrogenases/reductases (SDR) family.</text>
</comment>
<evidence type="ECO:0000256" key="1">
    <source>
        <dbReference type="ARBA" id="ARBA00006484"/>
    </source>
</evidence>
<dbReference type="Pfam" id="PF13561">
    <property type="entry name" value="adh_short_C2"/>
    <property type="match status" value="1"/>
</dbReference>
<dbReference type="SUPFAM" id="SSF51735">
    <property type="entry name" value="NAD(P)-binding Rossmann-fold domains"/>
    <property type="match status" value="1"/>
</dbReference>
<evidence type="ECO:0000313" key="4">
    <source>
        <dbReference type="Proteomes" id="UP000676310"/>
    </source>
</evidence>
<evidence type="ECO:0000313" key="3">
    <source>
        <dbReference type="EMBL" id="CAG5179616.1"/>
    </source>
</evidence>